<dbReference type="Gene3D" id="3.30.70.270">
    <property type="match status" value="1"/>
</dbReference>
<sequence>MLPRLNPMPTALRRTPQRGWPLLWLAWLCWLCGAALPWAALAQTSPLPAQRTPALLADSAGSVALWPAVTLWADASGQATLEQALARLSAFEAPQASATLGVRQDAVWLHASLAVDPASAGRWTLDINHPDLNRIDVYVLQADRVLRHVALGSDIPRAERPLPARTPAVALELLPGQRYALLLRVQTRGAMILPITLNTPPAMLERALNEHILQGVLAGLALCLILYSLAQWMSLREPLFLQYALMTSGSLLYSLHFFGIGQQYLWGHSPWLTDHAVGLSSFMALAGSFLFMSQAVAGDAPQSRFLRLMRRGAVGAAVLGLAHALDLLSLKQVATIVSILGPMPALLSLPGALRRARAGDPIGTTLLVAWLVYAGGAATIIGVINGAIPVNFWSLHSFQISATVDMLLFMRVLGLRTQALREAALHARQERDALHSLAHSDALTGLPNRRALQAALASALTHAGPGNLLGVYILDLDGFKPVNDLYGHDVGDELLVAATHRLRSTLRQSDLIARLGGDEFVVVTERLLSPQQAHDLGQKLLDAFHTPFALGSVQIQVGLTIGYAIAPDDGMDAATLLKRADAAMYSGKQSGKFCLRRNRGDLALSSA</sequence>
<keyword evidence="1" id="KW-0812">Transmembrane</keyword>
<dbReference type="SMART" id="SM00267">
    <property type="entry name" value="GGDEF"/>
    <property type="match status" value="1"/>
</dbReference>
<dbReference type="InterPro" id="IPR011623">
    <property type="entry name" value="7TMR_DISM_rcpt_extracell_dom1"/>
</dbReference>
<evidence type="ECO:0000313" key="3">
    <source>
        <dbReference type="EMBL" id="SFU52995.1"/>
    </source>
</evidence>
<feature type="transmembrane region" description="Helical" evidence="1">
    <location>
        <begin position="333"/>
        <end position="353"/>
    </location>
</feature>
<keyword evidence="1" id="KW-1133">Transmembrane helix</keyword>
<dbReference type="AlphaFoldDB" id="A0A1I7GX60"/>
<dbReference type="STRING" id="343013.SAMN04489707_100777"/>
<name>A0A1I7GX60_9BURK</name>
<feature type="domain" description="GGDEF" evidence="2">
    <location>
        <begin position="467"/>
        <end position="600"/>
    </location>
</feature>
<dbReference type="InterPro" id="IPR029787">
    <property type="entry name" value="Nucleotide_cyclase"/>
</dbReference>
<dbReference type="InterPro" id="IPR043128">
    <property type="entry name" value="Rev_trsase/Diguanyl_cyclase"/>
</dbReference>
<evidence type="ECO:0000313" key="4">
    <source>
        <dbReference type="Proteomes" id="UP000183656"/>
    </source>
</evidence>
<feature type="transmembrane region" description="Helical" evidence="1">
    <location>
        <begin position="277"/>
        <end position="296"/>
    </location>
</feature>
<dbReference type="CDD" id="cd01949">
    <property type="entry name" value="GGDEF"/>
    <property type="match status" value="1"/>
</dbReference>
<dbReference type="EMBL" id="FPBX01000007">
    <property type="protein sequence ID" value="SFU52995.1"/>
    <property type="molecule type" value="Genomic_DNA"/>
</dbReference>
<dbReference type="PANTHER" id="PTHR46663">
    <property type="entry name" value="DIGUANYLATE CYCLASE DGCT-RELATED"/>
    <property type="match status" value="1"/>
</dbReference>
<accession>A0A1I7GX60</accession>
<dbReference type="NCBIfam" id="TIGR00254">
    <property type="entry name" value="GGDEF"/>
    <property type="match status" value="1"/>
</dbReference>
<evidence type="ECO:0000259" key="2">
    <source>
        <dbReference type="PROSITE" id="PS50887"/>
    </source>
</evidence>
<gene>
    <name evidence="3" type="ORF">SAMN04489707_100777</name>
</gene>
<protein>
    <submittedName>
        <fullName evidence="3">Diguanylate cyclase (GGDEF) domain-containing protein</fullName>
    </submittedName>
</protein>
<dbReference type="InterPro" id="IPR011622">
    <property type="entry name" value="7TMR_DISM_rcpt_extracell_dom2"/>
</dbReference>
<keyword evidence="1" id="KW-0472">Membrane</keyword>
<dbReference type="Pfam" id="PF00990">
    <property type="entry name" value="GGDEF"/>
    <property type="match status" value="1"/>
</dbReference>
<feature type="transmembrane region" description="Helical" evidence="1">
    <location>
        <begin position="212"/>
        <end position="230"/>
    </location>
</feature>
<feature type="transmembrane region" description="Helical" evidence="1">
    <location>
        <begin position="242"/>
        <end position="265"/>
    </location>
</feature>
<dbReference type="InterPro" id="IPR052163">
    <property type="entry name" value="DGC-Regulatory_Protein"/>
</dbReference>
<reference evidence="3 4" key="1">
    <citation type="submission" date="2016-10" db="EMBL/GenBank/DDBJ databases">
        <authorList>
            <person name="de Groot N.N."/>
        </authorList>
    </citation>
    <scope>NUCLEOTIDE SEQUENCE [LARGE SCALE GENOMIC DNA]</scope>
    <source>
        <strain evidence="3 4">R-24608</strain>
    </source>
</reference>
<proteinExistence type="predicted"/>
<dbReference type="InterPro" id="IPR000160">
    <property type="entry name" value="GGDEF_dom"/>
</dbReference>
<evidence type="ECO:0000256" key="1">
    <source>
        <dbReference type="SAM" id="Phobius"/>
    </source>
</evidence>
<keyword evidence="4" id="KW-1185">Reference proteome</keyword>
<dbReference type="PANTHER" id="PTHR46663:SF3">
    <property type="entry name" value="SLL0267 PROTEIN"/>
    <property type="match status" value="1"/>
</dbReference>
<feature type="transmembrane region" description="Helical" evidence="1">
    <location>
        <begin position="308"/>
        <end position="327"/>
    </location>
</feature>
<dbReference type="SUPFAM" id="SSF55073">
    <property type="entry name" value="Nucleotide cyclase"/>
    <property type="match status" value="1"/>
</dbReference>
<dbReference type="Pfam" id="PF07695">
    <property type="entry name" value="7TMR-DISM_7TM"/>
    <property type="match status" value="1"/>
</dbReference>
<dbReference type="Proteomes" id="UP000183656">
    <property type="component" value="Unassembled WGS sequence"/>
</dbReference>
<dbReference type="Pfam" id="PF07696">
    <property type="entry name" value="7TMR-DISMED2"/>
    <property type="match status" value="1"/>
</dbReference>
<dbReference type="PROSITE" id="PS50887">
    <property type="entry name" value="GGDEF"/>
    <property type="match status" value="1"/>
</dbReference>
<organism evidence="3 4">
    <name type="scientific">Paenacidovorax caeni</name>
    <dbReference type="NCBI Taxonomy" id="343013"/>
    <lineage>
        <taxon>Bacteria</taxon>
        <taxon>Pseudomonadati</taxon>
        <taxon>Pseudomonadota</taxon>
        <taxon>Betaproteobacteria</taxon>
        <taxon>Burkholderiales</taxon>
        <taxon>Comamonadaceae</taxon>
        <taxon>Paenacidovorax</taxon>
    </lineage>
</organism>
<feature type="transmembrane region" description="Helical" evidence="1">
    <location>
        <begin position="365"/>
        <end position="388"/>
    </location>
</feature>
<dbReference type="Gene3D" id="2.60.40.2380">
    <property type="match status" value="1"/>
</dbReference>